<comment type="caution">
    <text evidence="2">The sequence shown here is derived from an EMBL/GenBank/DDBJ whole genome shotgun (WGS) entry which is preliminary data.</text>
</comment>
<dbReference type="Pfam" id="PF03050">
    <property type="entry name" value="DDE_Tnp_IS66"/>
    <property type="match status" value="1"/>
</dbReference>
<evidence type="ECO:0000313" key="2">
    <source>
        <dbReference type="EMBL" id="PSR23389.1"/>
    </source>
</evidence>
<dbReference type="InterPro" id="IPR004291">
    <property type="entry name" value="Transposase_IS66_central"/>
</dbReference>
<dbReference type="PANTHER" id="PTHR33678:SF1">
    <property type="entry name" value="BLL1576 PROTEIN"/>
    <property type="match status" value="1"/>
</dbReference>
<sequence length="120" mass="13167">MTCGLNQWKPLTRFLEDGRLEVDNNRSERAIKPLVTGRKHWLFANTPRGAQTSAIACSLIHTAKAHGWEPRASLPSLFEPWPPRDLADPASGADCLPWSPTLPAYVKAPGLGGEYFTLTG</sequence>
<dbReference type="EMBL" id="PXYV01000006">
    <property type="protein sequence ID" value="PSR23389.1"/>
    <property type="molecule type" value="Genomic_DNA"/>
</dbReference>
<dbReference type="AlphaFoldDB" id="A0A2T2WMC1"/>
<accession>A0A2T2WMC1</accession>
<gene>
    <name evidence="2" type="ORF">C7B45_03500</name>
</gene>
<feature type="domain" description="Transposase IS66 central" evidence="1">
    <location>
        <begin position="4"/>
        <end position="51"/>
    </location>
</feature>
<proteinExistence type="predicted"/>
<dbReference type="Proteomes" id="UP000241848">
    <property type="component" value="Unassembled WGS sequence"/>
</dbReference>
<protein>
    <recommendedName>
        <fullName evidence="1">Transposase IS66 central domain-containing protein</fullName>
    </recommendedName>
</protein>
<organism evidence="2 3">
    <name type="scientific">Sulfobacillus acidophilus</name>
    <dbReference type="NCBI Taxonomy" id="53633"/>
    <lineage>
        <taxon>Bacteria</taxon>
        <taxon>Bacillati</taxon>
        <taxon>Bacillota</taxon>
        <taxon>Clostridia</taxon>
        <taxon>Eubacteriales</taxon>
        <taxon>Clostridiales Family XVII. Incertae Sedis</taxon>
        <taxon>Sulfobacillus</taxon>
    </lineage>
</organism>
<dbReference type="InterPro" id="IPR052344">
    <property type="entry name" value="Transposase-related"/>
</dbReference>
<evidence type="ECO:0000313" key="3">
    <source>
        <dbReference type="Proteomes" id="UP000241848"/>
    </source>
</evidence>
<dbReference type="PANTHER" id="PTHR33678">
    <property type="entry name" value="BLL1576 PROTEIN"/>
    <property type="match status" value="1"/>
</dbReference>
<name>A0A2T2WMC1_9FIRM</name>
<evidence type="ECO:0000259" key="1">
    <source>
        <dbReference type="Pfam" id="PF03050"/>
    </source>
</evidence>
<reference evidence="2 3" key="1">
    <citation type="journal article" date="2014" name="BMC Genomics">
        <title>Comparison of environmental and isolate Sulfobacillus genomes reveals diverse carbon, sulfur, nitrogen, and hydrogen metabolisms.</title>
        <authorList>
            <person name="Justice N.B."/>
            <person name="Norman A."/>
            <person name="Brown C.T."/>
            <person name="Singh A."/>
            <person name="Thomas B.C."/>
            <person name="Banfield J.F."/>
        </authorList>
    </citation>
    <scope>NUCLEOTIDE SEQUENCE [LARGE SCALE GENOMIC DNA]</scope>
    <source>
        <strain evidence="2">AMDSBA3</strain>
    </source>
</reference>